<proteinExistence type="predicted"/>
<comment type="caution">
    <text evidence="1">The sequence shown here is derived from an EMBL/GenBank/DDBJ whole genome shotgun (WGS) entry which is preliminary data.</text>
</comment>
<gene>
    <name evidence="1" type="ORF">BGE01nite_14600</name>
</gene>
<organism evidence="1 2">
    <name type="scientific">Brevifollis gellanilyticus</name>
    <dbReference type="NCBI Taxonomy" id="748831"/>
    <lineage>
        <taxon>Bacteria</taxon>
        <taxon>Pseudomonadati</taxon>
        <taxon>Verrucomicrobiota</taxon>
        <taxon>Verrucomicrobiia</taxon>
        <taxon>Verrucomicrobiales</taxon>
        <taxon>Verrucomicrobiaceae</taxon>
    </lineage>
</organism>
<evidence type="ECO:0000313" key="1">
    <source>
        <dbReference type="EMBL" id="GEP42169.1"/>
    </source>
</evidence>
<dbReference type="Proteomes" id="UP000321577">
    <property type="component" value="Unassembled WGS sequence"/>
</dbReference>
<name>A0A512M609_9BACT</name>
<accession>A0A512M609</accession>
<dbReference type="EMBL" id="BKAG01000008">
    <property type="protein sequence ID" value="GEP42169.1"/>
    <property type="molecule type" value="Genomic_DNA"/>
</dbReference>
<dbReference type="AlphaFoldDB" id="A0A512M609"/>
<evidence type="ECO:0000313" key="2">
    <source>
        <dbReference type="Proteomes" id="UP000321577"/>
    </source>
</evidence>
<protein>
    <submittedName>
        <fullName evidence="1">Uncharacterized protein</fullName>
    </submittedName>
</protein>
<keyword evidence="2" id="KW-1185">Reference proteome</keyword>
<sequence>MGHVRLGALPMTRRWKEVISLIAEGGEVAKIANATMSAADKALERLSNDPGFAQAAWLLTRLGIAGKQANPKACLEEAGIRLPQHASLADVAVALALAVDMSNTRTSDIGLIAKESLIAAVVERLHEKAGLFEASSDFIHAELGALGRDKAFGELSRVFFAQVTNRSIGYFLDRTLPLQMGPDQKFKSRAEVMRFRVAMDKHCHETAEIVEKYASEWFSKNRFQGDGDIGRDKSEGFGWYGIQKIRAELMARAKDHAD</sequence>
<reference evidence="1 2" key="1">
    <citation type="submission" date="2019-07" db="EMBL/GenBank/DDBJ databases">
        <title>Whole genome shotgun sequence of Brevifollis gellanilyticus NBRC 108608.</title>
        <authorList>
            <person name="Hosoyama A."/>
            <person name="Uohara A."/>
            <person name="Ohji S."/>
            <person name="Ichikawa N."/>
        </authorList>
    </citation>
    <scope>NUCLEOTIDE SEQUENCE [LARGE SCALE GENOMIC DNA]</scope>
    <source>
        <strain evidence="1 2">NBRC 108608</strain>
    </source>
</reference>